<feature type="compositionally biased region" description="Polar residues" evidence="10">
    <location>
        <begin position="1"/>
        <end position="11"/>
    </location>
</feature>
<dbReference type="Proteomes" id="UP000078343">
    <property type="component" value="Unassembled WGS sequence"/>
</dbReference>
<evidence type="ECO:0000313" key="12">
    <source>
        <dbReference type="EMBL" id="OAP57264.1"/>
    </source>
</evidence>
<evidence type="ECO:0000256" key="3">
    <source>
        <dbReference type="ARBA" id="ARBA00007163"/>
    </source>
</evidence>
<comment type="similarity">
    <text evidence="3">Belongs to the bZIP family.</text>
</comment>
<dbReference type="PANTHER" id="PTHR40621:SF11">
    <property type="entry name" value="TRANSCRIPTION FACTOR KAPC-RELATED"/>
    <property type="match status" value="1"/>
</dbReference>
<keyword evidence="5" id="KW-0238">DNA-binding</keyword>
<evidence type="ECO:0000259" key="11">
    <source>
        <dbReference type="PROSITE" id="PS50217"/>
    </source>
</evidence>
<feature type="coiled-coil region" evidence="9">
    <location>
        <begin position="167"/>
        <end position="194"/>
    </location>
</feature>
<dbReference type="GeneID" id="30012170"/>
<proteinExistence type="inferred from homology"/>
<evidence type="ECO:0000256" key="9">
    <source>
        <dbReference type="SAM" id="Coils"/>
    </source>
</evidence>
<comment type="function">
    <text evidence="1">Putative transcription factor.</text>
</comment>
<keyword evidence="6" id="KW-0804">Transcription</keyword>
<dbReference type="AlphaFoldDB" id="A0A178ZBV9"/>
<evidence type="ECO:0000256" key="10">
    <source>
        <dbReference type="SAM" id="MobiDB-lite"/>
    </source>
</evidence>
<dbReference type="EMBL" id="LVYI01000007">
    <property type="protein sequence ID" value="OAP57264.1"/>
    <property type="molecule type" value="Genomic_DNA"/>
</dbReference>
<dbReference type="SMART" id="SM00338">
    <property type="entry name" value="BRLZ"/>
    <property type="match status" value="1"/>
</dbReference>
<feature type="domain" description="BZIP" evidence="11">
    <location>
        <begin position="152"/>
        <end position="212"/>
    </location>
</feature>
<dbReference type="InterPro" id="IPR046347">
    <property type="entry name" value="bZIP_sf"/>
</dbReference>
<keyword evidence="4" id="KW-0805">Transcription regulation</keyword>
<dbReference type="RefSeq" id="XP_018690631.1">
    <property type="nucleotide sequence ID" value="XM_018839510.1"/>
</dbReference>
<evidence type="ECO:0000256" key="4">
    <source>
        <dbReference type="ARBA" id="ARBA00023015"/>
    </source>
</evidence>
<protein>
    <recommendedName>
        <fullName evidence="8">Putative transcription factor kapC</fullName>
    </recommendedName>
</protein>
<evidence type="ECO:0000256" key="2">
    <source>
        <dbReference type="ARBA" id="ARBA00004123"/>
    </source>
</evidence>
<name>A0A178ZBV9_9EURO</name>
<keyword evidence="7" id="KW-0539">Nucleus</keyword>
<dbReference type="Pfam" id="PF00170">
    <property type="entry name" value="bZIP_1"/>
    <property type="match status" value="1"/>
</dbReference>
<comment type="subcellular location">
    <subcellularLocation>
        <location evidence="2">Nucleus</location>
    </subcellularLocation>
</comment>
<accession>A0A178ZBV9</accession>
<dbReference type="GO" id="GO:0090575">
    <property type="term" value="C:RNA polymerase II transcription regulator complex"/>
    <property type="evidence" value="ECO:0007669"/>
    <property type="project" value="TreeGrafter"/>
</dbReference>
<gene>
    <name evidence="12" type="ORF">AYL99_08002</name>
</gene>
<organism evidence="12 13">
    <name type="scientific">Fonsecaea erecta</name>
    <dbReference type="NCBI Taxonomy" id="1367422"/>
    <lineage>
        <taxon>Eukaryota</taxon>
        <taxon>Fungi</taxon>
        <taxon>Dikarya</taxon>
        <taxon>Ascomycota</taxon>
        <taxon>Pezizomycotina</taxon>
        <taxon>Eurotiomycetes</taxon>
        <taxon>Chaetothyriomycetidae</taxon>
        <taxon>Chaetothyriales</taxon>
        <taxon>Herpotrichiellaceae</taxon>
        <taxon>Fonsecaea</taxon>
    </lineage>
</organism>
<evidence type="ECO:0000313" key="13">
    <source>
        <dbReference type="Proteomes" id="UP000078343"/>
    </source>
</evidence>
<comment type="caution">
    <text evidence="12">The sequence shown here is derived from an EMBL/GenBank/DDBJ whole genome shotgun (WGS) entry which is preliminary data.</text>
</comment>
<dbReference type="PANTHER" id="PTHR40621">
    <property type="entry name" value="TRANSCRIPTION FACTOR KAPC-RELATED"/>
    <property type="match status" value="1"/>
</dbReference>
<evidence type="ECO:0000256" key="6">
    <source>
        <dbReference type="ARBA" id="ARBA00023163"/>
    </source>
</evidence>
<evidence type="ECO:0000256" key="7">
    <source>
        <dbReference type="ARBA" id="ARBA00023242"/>
    </source>
</evidence>
<feature type="region of interest" description="Disordered" evidence="10">
    <location>
        <begin position="1"/>
        <end position="20"/>
    </location>
</feature>
<sequence>MSAQMQPQSRSGLVAAEGGVNSSEPWSGCAHYSSVLAVGMSWGDDENGLQVVPASQSRNQAVYSPNLYPQAWAGSNWEGTPIDAGIPPSTPLQHSLRITVDGSGSRSVAPGAQTPGDKSVEELQARTKLVSPKANTTSTGPPKVDHEQLVLQERRRAQNRVSQQAFRARKQSHIKGLEQRLEAFQAEHETMLKDFTRREAEIHQLQTRIAELCLEIDMLLCARTCSDDAAPFDL</sequence>
<dbReference type="PROSITE" id="PS00036">
    <property type="entry name" value="BZIP_BASIC"/>
    <property type="match status" value="1"/>
</dbReference>
<dbReference type="GO" id="GO:0001228">
    <property type="term" value="F:DNA-binding transcription activator activity, RNA polymerase II-specific"/>
    <property type="evidence" value="ECO:0007669"/>
    <property type="project" value="TreeGrafter"/>
</dbReference>
<dbReference type="InterPro" id="IPR050936">
    <property type="entry name" value="AP-1-like"/>
</dbReference>
<keyword evidence="13" id="KW-1185">Reference proteome</keyword>
<feature type="region of interest" description="Disordered" evidence="10">
    <location>
        <begin position="101"/>
        <end position="120"/>
    </location>
</feature>
<reference evidence="12 13" key="1">
    <citation type="submission" date="2016-04" db="EMBL/GenBank/DDBJ databases">
        <title>Draft genome of Fonsecaea erecta CBS 125763.</title>
        <authorList>
            <person name="Weiss V.A."/>
            <person name="Vicente V.A."/>
            <person name="Raittz R.T."/>
            <person name="Moreno L.F."/>
            <person name="De Souza E.M."/>
            <person name="Pedrosa F.O."/>
            <person name="Steffens M.B."/>
            <person name="Faoro H."/>
            <person name="Tadra-Sfeir M.Z."/>
            <person name="Najafzadeh M.J."/>
            <person name="Felipe M.S."/>
            <person name="Teixeira M."/>
            <person name="Sun J."/>
            <person name="Xi L."/>
            <person name="Gomes R."/>
            <person name="De Azevedo C.M."/>
            <person name="Salgado C.G."/>
            <person name="Da Silva M.B."/>
            <person name="Nascimento M.F."/>
            <person name="Queiroz-Telles F."/>
            <person name="Attili D.S."/>
            <person name="Gorbushina A."/>
        </authorList>
    </citation>
    <scope>NUCLEOTIDE SEQUENCE [LARGE SCALE GENOMIC DNA]</scope>
    <source>
        <strain evidence="12 13">CBS 125763</strain>
    </source>
</reference>
<dbReference type="SUPFAM" id="SSF57959">
    <property type="entry name" value="Leucine zipper domain"/>
    <property type="match status" value="1"/>
</dbReference>
<evidence type="ECO:0000256" key="5">
    <source>
        <dbReference type="ARBA" id="ARBA00023125"/>
    </source>
</evidence>
<dbReference type="GO" id="GO:0000976">
    <property type="term" value="F:transcription cis-regulatory region binding"/>
    <property type="evidence" value="ECO:0007669"/>
    <property type="project" value="InterPro"/>
</dbReference>
<keyword evidence="9" id="KW-0175">Coiled coil</keyword>
<evidence type="ECO:0000256" key="8">
    <source>
        <dbReference type="ARBA" id="ARBA00044067"/>
    </source>
</evidence>
<dbReference type="OrthoDB" id="4161109at2759"/>
<dbReference type="STRING" id="1367422.A0A178ZBV9"/>
<dbReference type="CDD" id="cd14688">
    <property type="entry name" value="bZIP_YAP"/>
    <property type="match status" value="1"/>
</dbReference>
<dbReference type="PROSITE" id="PS50217">
    <property type="entry name" value="BZIP"/>
    <property type="match status" value="1"/>
</dbReference>
<evidence type="ECO:0000256" key="1">
    <source>
        <dbReference type="ARBA" id="ARBA00004049"/>
    </source>
</evidence>
<dbReference type="Gene3D" id="1.20.5.170">
    <property type="match status" value="1"/>
</dbReference>
<dbReference type="InterPro" id="IPR004827">
    <property type="entry name" value="bZIP"/>
</dbReference>
<feature type="region of interest" description="Disordered" evidence="10">
    <location>
        <begin position="127"/>
        <end position="147"/>
    </location>
</feature>